<organism evidence="3 4">
    <name type="scientific">Pogonomyrmex barbatus</name>
    <name type="common">red harvester ant</name>
    <dbReference type="NCBI Taxonomy" id="144034"/>
    <lineage>
        <taxon>Eukaryota</taxon>
        <taxon>Metazoa</taxon>
        <taxon>Ecdysozoa</taxon>
        <taxon>Arthropoda</taxon>
        <taxon>Hexapoda</taxon>
        <taxon>Insecta</taxon>
        <taxon>Pterygota</taxon>
        <taxon>Neoptera</taxon>
        <taxon>Endopterygota</taxon>
        <taxon>Hymenoptera</taxon>
        <taxon>Apocrita</taxon>
        <taxon>Aculeata</taxon>
        <taxon>Formicoidea</taxon>
        <taxon>Formicidae</taxon>
        <taxon>Myrmicinae</taxon>
        <taxon>Pogonomyrmex</taxon>
    </lineage>
</organism>
<evidence type="ECO:0000313" key="4">
    <source>
        <dbReference type="RefSeq" id="XP_025074645.1"/>
    </source>
</evidence>
<reference evidence="4" key="1">
    <citation type="submission" date="2025-08" db="UniProtKB">
        <authorList>
            <consortium name="RefSeq"/>
        </authorList>
    </citation>
    <scope>IDENTIFICATION</scope>
</reference>
<keyword evidence="3" id="KW-1185">Reference proteome</keyword>
<keyword evidence="1" id="KW-0862">Zinc</keyword>
<name>A0A8N1S758_9HYME</name>
<keyword evidence="1" id="KW-0863">Zinc-finger</keyword>
<dbReference type="RefSeq" id="XP_025074645.1">
    <property type="nucleotide sequence ID" value="XM_025218860.1"/>
</dbReference>
<dbReference type="OrthoDB" id="7553812at2759"/>
<dbReference type="AlphaFoldDB" id="A0A8N1S758"/>
<evidence type="ECO:0000256" key="1">
    <source>
        <dbReference type="PROSITE-ProRule" id="PRU00047"/>
    </source>
</evidence>
<dbReference type="GO" id="GO:0003676">
    <property type="term" value="F:nucleic acid binding"/>
    <property type="evidence" value="ECO:0007669"/>
    <property type="project" value="InterPro"/>
</dbReference>
<dbReference type="GeneID" id="112552795"/>
<dbReference type="Proteomes" id="UP000504615">
    <property type="component" value="Unplaced"/>
</dbReference>
<proteinExistence type="predicted"/>
<accession>A0A8N1S758</accession>
<dbReference type="InterPro" id="IPR001878">
    <property type="entry name" value="Znf_CCHC"/>
</dbReference>
<evidence type="ECO:0000313" key="3">
    <source>
        <dbReference type="Proteomes" id="UP000504615"/>
    </source>
</evidence>
<gene>
    <name evidence="4" type="primary">LOC112552795</name>
</gene>
<protein>
    <submittedName>
        <fullName evidence="4">Uncharacterized protein LOC112552795</fullName>
    </submittedName>
</protein>
<dbReference type="PROSITE" id="PS50158">
    <property type="entry name" value="ZF_CCHC"/>
    <property type="match status" value="1"/>
</dbReference>
<sequence length="157" mass="18548">MAASIEERNTFYKGVVPRMHPGNMMEFFDSIIHLEDILRMEILTRKKWDDVNKRKIEILVGQVVIMFKGNQPRTSLDLFGDQFSMKVRPYVMPIVQCFKCLRFGHRKNNCKSKERCIVCGEKAHGRCDRQDRCRNCNGEHRSTNKNAMHRKEIRICI</sequence>
<keyword evidence="1" id="KW-0479">Metal-binding</keyword>
<dbReference type="GO" id="GO:0008270">
    <property type="term" value="F:zinc ion binding"/>
    <property type="evidence" value="ECO:0007669"/>
    <property type="project" value="UniProtKB-KW"/>
</dbReference>
<evidence type="ECO:0000259" key="2">
    <source>
        <dbReference type="PROSITE" id="PS50158"/>
    </source>
</evidence>
<feature type="domain" description="CCHC-type" evidence="2">
    <location>
        <begin position="97"/>
        <end position="112"/>
    </location>
</feature>